<dbReference type="PANTHER" id="PTHR30163:SF8">
    <property type="entry name" value="LYTIC MUREIN TRANSGLYCOSYLASE"/>
    <property type="match status" value="1"/>
</dbReference>
<dbReference type="InterPro" id="IPR023346">
    <property type="entry name" value="Lysozyme-like_dom_sf"/>
</dbReference>
<dbReference type="Gene3D" id="1.10.8.350">
    <property type="entry name" value="Bacterial muramidase"/>
    <property type="match status" value="1"/>
</dbReference>
<dbReference type="CDD" id="cd13399">
    <property type="entry name" value="Slt35-like"/>
    <property type="match status" value="1"/>
</dbReference>
<dbReference type="InterPro" id="IPR031304">
    <property type="entry name" value="SLT_2"/>
</dbReference>
<gene>
    <name evidence="3" type="primary">mltB_2</name>
    <name evidence="3" type="ORF">NCTC12971_03162</name>
</gene>
<feature type="chain" id="PRO_5020820192" evidence="1">
    <location>
        <begin position="28"/>
        <end position="373"/>
    </location>
</feature>
<dbReference type="AlphaFoldDB" id="A0A4U9HHC6"/>
<name>A0A4U9HHC6_SERRU</name>
<dbReference type="GO" id="GO:0009253">
    <property type="term" value="P:peptidoglycan catabolic process"/>
    <property type="evidence" value="ECO:0007669"/>
    <property type="project" value="TreeGrafter"/>
</dbReference>
<dbReference type="SUPFAM" id="SSF53955">
    <property type="entry name" value="Lysozyme-like"/>
    <property type="match status" value="1"/>
</dbReference>
<proteinExistence type="predicted"/>
<dbReference type="Gene3D" id="1.10.530.10">
    <property type="match status" value="1"/>
</dbReference>
<dbReference type="Proteomes" id="UP000307968">
    <property type="component" value="Chromosome"/>
</dbReference>
<dbReference type="InterPro" id="IPR011970">
    <property type="entry name" value="MltB_2"/>
</dbReference>
<keyword evidence="1" id="KW-0732">Signal</keyword>
<sequence length="373" mass="40517">MRLSTTALTLTTLILAGCASHHNPAQAASAAAPSESERLLKPAVATPQAPAANTLAATGRDPAQFPAYVEQLRSEALAQGLSQQTVDGAFANVHFVDRVIKSDRNQLEKKITLDVYLQRVLSASKTRQGREMMRKYQPQLARATARYGVPERYIVALWAMESHFGKIQGKEDVVSALATLAFEGRREAFFRKQLLAALQIIEQGHVTAGQLKGSWAGAMGQSQFMPSSFLTYGADGDGDGRIDIWNNVDDVFASTANYLATEGWQAGSSWGREVKLPAGFSAGDLGLKTRGRTVNQWAAMGVTQPDGAALPDATLRSWVITPDDAQGRAFLVYDNFRTIMHWNRSYYFAISVGMTGGCRWAISRSGGPSAIRR</sequence>
<feature type="signal peptide" evidence="1">
    <location>
        <begin position="1"/>
        <end position="27"/>
    </location>
</feature>
<dbReference type="Pfam" id="PF13406">
    <property type="entry name" value="SLT_2"/>
    <property type="match status" value="1"/>
</dbReference>
<dbReference type="PANTHER" id="PTHR30163">
    <property type="entry name" value="MEMBRANE-BOUND LYTIC MUREIN TRANSGLYCOSYLASE B"/>
    <property type="match status" value="1"/>
</dbReference>
<dbReference type="EC" id="4.2.2.-" evidence="3"/>
<evidence type="ECO:0000313" key="3">
    <source>
        <dbReference type="EMBL" id="VTP63470.1"/>
    </source>
</evidence>
<keyword evidence="3" id="KW-0456">Lyase</keyword>
<protein>
    <submittedName>
        <fullName evidence="3">Membrane-bound lytic murein transglycosylase B</fullName>
        <ecNumber evidence="3">4.2.2.-</ecNumber>
    </submittedName>
</protein>
<feature type="domain" description="Transglycosylase SLT" evidence="2">
    <location>
        <begin position="65"/>
        <end position="354"/>
    </location>
</feature>
<dbReference type="FunFam" id="1.10.8.350:FF:000001">
    <property type="entry name" value="Lytic murein transglycosylase B"/>
    <property type="match status" value="1"/>
</dbReference>
<accession>A0A4U9HHC6</accession>
<evidence type="ECO:0000313" key="4">
    <source>
        <dbReference type="Proteomes" id="UP000307968"/>
    </source>
</evidence>
<dbReference type="InterPro" id="IPR043426">
    <property type="entry name" value="MltB-like"/>
</dbReference>
<organism evidence="3 4">
    <name type="scientific">Serratia rubidaea</name>
    <name type="common">Serratia marinorubra</name>
    <dbReference type="NCBI Taxonomy" id="61652"/>
    <lineage>
        <taxon>Bacteria</taxon>
        <taxon>Pseudomonadati</taxon>
        <taxon>Pseudomonadota</taxon>
        <taxon>Gammaproteobacteria</taxon>
        <taxon>Enterobacterales</taxon>
        <taxon>Yersiniaceae</taxon>
        <taxon>Serratia</taxon>
    </lineage>
</organism>
<evidence type="ECO:0000259" key="2">
    <source>
        <dbReference type="Pfam" id="PF13406"/>
    </source>
</evidence>
<dbReference type="PROSITE" id="PS51257">
    <property type="entry name" value="PROKAR_LIPOPROTEIN"/>
    <property type="match status" value="1"/>
</dbReference>
<reference evidence="3 4" key="1">
    <citation type="submission" date="2019-05" db="EMBL/GenBank/DDBJ databases">
        <authorList>
            <consortium name="Pathogen Informatics"/>
        </authorList>
    </citation>
    <scope>NUCLEOTIDE SEQUENCE [LARGE SCALE GENOMIC DNA]</scope>
    <source>
        <strain evidence="3 4">NCTC12971</strain>
    </source>
</reference>
<evidence type="ECO:0000256" key="1">
    <source>
        <dbReference type="SAM" id="SignalP"/>
    </source>
</evidence>
<dbReference type="GO" id="GO:0008933">
    <property type="term" value="F:peptidoglycan lytic transglycosylase activity"/>
    <property type="evidence" value="ECO:0007669"/>
    <property type="project" value="TreeGrafter"/>
</dbReference>
<dbReference type="NCBIfam" id="TIGR02283">
    <property type="entry name" value="MltB_2"/>
    <property type="match status" value="1"/>
</dbReference>
<dbReference type="EMBL" id="LR590463">
    <property type="protein sequence ID" value="VTP63470.1"/>
    <property type="molecule type" value="Genomic_DNA"/>
</dbReference>